<reference evidence="5 6" key="1">
    <citation type="submission" date="2018-06" db="EMBL/GenBank/DDBJ databases">
        <authorList>
            <consortium name="Pathogen Informatics"/>
            <person name="Doyle S."/>
        </authorList>
    </citation>
    <scope>NUCLEOTIDE SEQUENCE [LARGE SCALE GENOMIC DNA]</scope>
    <source>
        <strain evidence="5 6">NCTC10005</strain>
    </source>
</reference>
<evidence type="ECO:0000256" key="2">
    <source>
        <dbReference type="ARBA" id="ARBA00023136"/>
    </source>
</evidence>
<organism evidence="5 6">
    <name type="scientific">Enterobacter cloacae</name>
    <dbReference type="NCBI Taxonomy" id="550"/>
    <lineage>
        <taxon>Bacteria</taxon>
        <taxon>Pseudomonadati</taxon>
        <taxon>Pseudomonadota</taxon>
        <taxon>Gammaproteobacteria</taxon>
        <taxon>Enterobacterales</taxon>
        <taxon>Enterobacteriaceae</taxon>
        <taxon>Enterobacter</taxon>
        <taxon>Enterobacter cloacae complex</taxon>
    </lineage>
</organism>
<evidence type="ECO:0000313" key="5">
    <source>
        <dbReference type="EMBL" id="STQ13435.1"/>
    </source>
</evidence>
<accession>A0A377M3Y6</accession>
<keyword evidence="2" id="KW-0472">Membrane</keyword>
<protein>
    <submittedName>
        <fullName evidence="5">Ferrienterobactin receptor</fullName>
    </submittedName>
</protein>
<feature type="region of interest" description="Disordered" evidence="4">
    <location>
        <begin position="29"/>
        <end position="70"/>
    </location>
</feature>
<gene>
    <name evidence="5" type="primary">fepA_4</name>
    <name evidence="5" type="ORF">NCTC10005_06257</name>
</gene>
<evidence type="ECO:0000313" key="6">
    <source>
        <dbReference type="Proteomes" id="UP000255106"/>
    </source>
</evidence>
<comment type="subcellular location">
    <subcellularLocation>
        <location evidence="1">Cell outer membrane</location>
    </subcellularLocation>
</comment>
<dbReference type="Gene3D" id="2.40.170.20">
    <property type="entry name" value="TonB-dependent receptor, beta-barrel domain"/>
    <property type="match status" value="1"/>
</dbReference>
<sequence length="70" mass="8265">MLHSEINLPIDFIVNQNLTLGTEWNQQRMKDSTSFSQTLQGRDHSRDERRSQPPIPPQRFSPCLRKTIWS</sequence>
<name>A0A377M3Y6_ENTCL</name>
<dbReference type="GO" id="GO:0009279">
    <property type="term" value="C:cell outer membrane"/>
    <property type="evidence" value="ECO:0007669"/>
    <property type="project" value="UniProtKB-SubCell"/>
</dbReference>
<dbReference type="Proteomes" id="UP000255106">
    <property type="component" value="Unassembled WGS sequence"/>
</dbReference>
<feature type="compositionally biased region" description="Polar residues" evidence="4">
    <location>
        <begin position="29"/>
        <end position="40"/>
    </location>
</feature>
<evidence type="ECO:0000256" key="3">
    <source>
        <dbReference type="ARBA" id="ARBA00023237"/>
    </source>
</evidence>
<dbReference type="InterPro" id="IPR036942">
    <property type="entry name" value="Beta-barrel_TonB_sf"/>
</dbReference>
<keyword evidence="5" id="KW-0675">Receptor</keyword>
<evidence type="ECO:0000256" key="1">
    <source>
        <dbReference type="ARBA" id="ARBA00004442"/>
    </source>
</evidence>
<keyword evidence="3" id="KW-0998">Cell outer membrane</keyword>
<evidence type="ECO:0000256" key="4">
    <source>
        <dbReference type="SAM" id="MobiDB-lite"/>
    </source>
</evidence>
<proteinExistence type="predicted"/>
<feature type="compositionally biased region" description="Basic and acidic residues" evidence="4">
    <location>
        <begin position="41"/>
        <end position="51"/>
    </location>
</feature>
<dbReference type="AlphaFoldDB" id="A0A377M3Y6"/>
<dbReference type="EMBL" id="UGJB01000004">
    <property type="protein sequence ID" value="STQ13435.1"/>
    <property type="molecule type" value="Genomic_DNA"/>
</dbReference>